<evidence type="ECO:0000256" key="3">
    <source>
        <dbReference type="SAM" id="SignalP"/>
    </source>
</evidence>
<dbReference type="EMBL" id="JAINUG010000014">
    <property type="protein sequence ID" value="KAJ8413843.1"/>
    <property type="molecule type" value="Genomic_DNA"/>
</dbReference>
<feature type="chain" id="PRO_5042024761" evidence="3">
    <location>
        <begin position="22"/>
        <end position="288"/>
    </location>
</feature>
<dbReference type="InterPro" id="IPR013320">
    <property type="entry name" value="ConA-like_dom_sf"/>
</dbReference>
<feature type="signal peptide" evidence="3">
    <location>
        <begin position="1"/>
        <end position="21"/>
    </location>
</feature>
<keyword evidence="2" id="KW-0677">Repeat</keyword>
<evidence type="ECO:0000313" key="6">
    <source>
        <dbReference type="EMBL" id="KAJ8413843.1"/>
    </source>
</evidence>
<evidence type="ECO:0000256" key="2">
    <source>
        <dbReference type="ARBA" id="ARBA00022737"/>
    </source>
</evidence>
<accession>A0AAD7T3W2</accession>
<dbReference type="InterPro" id="IPR001791">
    <property type="entry name" value="Laminin_G"/>
</dbReference>
<keyword evidence="1 3" id="KW-0732">Signal</keyword>
<sequence length="288" mass="31304">MFTLADCLLLLLALITVGASADPGYADSAELGSGTPSAEEIDLLESLSLLAVNSSNVSLTMSEGGWRCPTLQIGQYSTLTLPMRETFGARFEDEFSLLLQLRSWQLEDRSLLTLLNPYSHILLQIRLSPYTFSFVSTRHRHYEFPVGVLSDGAWHRVSVGVSAQRLALYVDCTLVESVSWNSPGLDITTDGLLMVGGIVEGFETPFEGDLRQMTFLMGNPDAASDHCAFHRPACKGASVAPKPPRSPGMSRTMEDLLLSSNDLEDLIENAESSTDMEVPPIVSVTLGV</sequence>
<keyword evidence="7" id="KW-1185">Reference proteome</keyword>
<dbReference type="SUPFAM" id="SSF49899">
    <property type="entry name" value="Concanavalin A-like lectins/glucanases"/>
    <property type="match status" value="1"/>
</dbReference>
<name>A0AAD7T3W2_9TELE</name>
<dbReference type="SMART" id="SM00282">
    <property type="entry name" value="LamG"/>
    <property type="match status" value="1"/>
</dbReference>
<feature type="domain" description="Thrombospondin-like N-terminal" evidence="4">
    <location>
        <begin position="40"/>
        <end position="219"/>
    </location>
</feature>
<dbReference type="SMART" id="SM00210">
    <property type="entry name" value="TSPN"/>
    <property type="match status" value="1"/>
</dbReference>
<gene>
    <name evidence="6" type="ORF">AAFF_G00064410</name>
</gene>
<protein>
    <submittedName>
        <fullName evidence="6">Uncharacterized protein</fullName>
    </submittedName>
</protein>
<reference evidence="6" key="1">
    <citation type="journal article" date="2023" name="Science">
        <title>Genome structures resolve the early diversification of teleost fishes.</title>
        <authorList>
            <person name="Parey E."/>
            <person name="Louis A."/>
            <person name="Montfort J."/>
            <person name="Bouchez O."/>
            <person name="Roques C."/>
            <person name="Iampietro C."/>
            <person name="Lluch J."/>
            <person name="Castinel A."/>
            <person name="Donnadieu C."/>
            <person name="Desvignes T."/>
            <person name="Floi Bucao C."/>
            <person name="Jouanno E."/>
            <person name="Wen M."/>
            <person name="Mejri S."/>
            <person name="Dirks R."/>
            <person name="Jansen H."/>
            <person name="Henkel C."/>
            <person name="Chen W.J."/>
            <person name="Zahm M."/>
            <person name="Cabau C."/>
            <person name="Klopp C."/>
            <person name="Thompson A.W."/>
            <person name="Robinson-Rechavi M."/>
            <person name="Braasch I."/>
            <person name="Lecointre G."/>
            <person name="Bobe J."/>
            <person name="Postlethwait J.H."/>
            <person name="Berthelot C."/>
            <person name="Roest Crollius H."/>
            <person name="Guiguen Y."/>
        </authorList>
    </citation>
    <scope>NUCLEOTIDE SEQUENCE</scope>
    <source>
        <strain evidence="6">NC1722</strain>
    </source>
</reference>
<comment type="caution">
    <text evidence="6">The sequence shown here is derived from an EMBL/GenBank/DDBJ whole genome shotgun (WGS) entry which is preliminary data.</text>
</comment>
<dbReference type="Proteomes" id="UP001221898">
    <property type="component" value="Unassembled WGS sequence"/>
</dbReference>
<dbReference type="Gene3D" id="2.60.120.200">
    <property type="match status" value="1"/>
</dbReference>
<organism evidence="6 7">
    <name type="scientific">Aldrovandia affinis</name>
    <dbReference type="NCBI Taxonomy" id="143900"/>
    <lineage>
        <taxon>Eukaryota</taxon>
        <taxon>Metazoa</taxon>
        <taxon>Chordata</taxon>
        <taxon>Craniata</taxon>
        <taxon>Vertebrata</taxon>
        <taxon>Euteleostomi</taxon>
        <taxon>Actinopterygii</taxon>
        <taxon>Neopterygii</taxon>
        <taxon>Teleostei</taxon>
        <taxon>Notacanthiformes</taxon>
        <taxon>Halosauridae</taxon>
        <taxon>Aldrovandia</taxon>
    </lineage>
</organism>
<dbReference type="InterPro" id="IPR048287">
    <property type="entry name" value="TSPN-like_N"/>
</dbReference>
<feature type="domain" description="Laminin G" evidence="5">
    <location>
        <begin position="93"/>
        <end position="218"/>
    </location>
</feature>
<evidence type="ECO:0000256" key="1">
    <source>
        <dbReference type="ARBA" id="ARBA00022729"/>
    </source>
</evidence>
<proteinExistence type="predicted"/>
<dbReference type="Pfam" id="PF02210">
    <property type="entry name" value="Laminin_G_2"/>
    <property type="match status" value="1"/>
</dbReference>
<evidence type="ECO:0000259" key="4">
    <source>
        <dbReference type="SMART" id="SM00210"/>
    </source>
</evidence>
<dbReference type="AlphaFoldDB" id="A0AAD7T3W2"/>
<evidence type="ECO:0000313" key="7">
    <source>
        <dbReference type="Proteomes" id="UP001221898"/>
    </source>
</evidence>
<evidence type="ECO:0000259" key="5">
    <source>
        <dbReference type="SMART" id="SM00282"/>
    </source>
</evidence>